<name>A0A1V6SH59_9EURO</name>
<feature type="domain" description="Berberine/berberine-like" evidence="1">
    <location>
        <begin position="130"/>
        <end position="172"/>
    </location>
</feature>
<evidence type="ECO:0000313" key="2">
    <source>
        <dbReference type="EMBL" id="OQE13110.1"/>
    </source>
</evidence>
<dbReference type="Pfam" id="PF08031">
    <property type="entry name" value="BBE"/>
    <property type="match status" value="1"/>
</dbReference>
<gene>
    <name evidence="2" type="ORF">PENFLA_c054G08593</name>
</gene>
<dbReference type="Proteomes" id="UP000191342">
    <property type="component" value="Unassembled WGS sequence"/>
</dbReference>
<dbReference type="Gene3D" id="3.40.462.20">
    <property type="match status" value="1"/>
</dbReference>
<organism evidence="2 3">
    <name type="scientific">Penicillium flavigenum</name>
    <dbReference type="NCBI Taxonomy" id="254877"/>
    <lineage>
        <taxon>Eukaryota</taxon>
        <taxon>Fungi</taxon>
        <taxon>Dikarya</taxon>
        <taxon>Ascomycota</taxon>
        <taxon>Pezizomycotina</taxon>
        <taxon>Eurotiomycetes</taxon>
        <taxon>Eurotiomycetidae</taxon>
        <taxon>Eurotiales</taxon>
        <taxon>Aspergillaceae</taxon>
        <taxon>Penicillium</taxon>
    </lineage>
</organism>
<reference evidence="3" key="1">
    <citation type="journal article" date="2017" name="Nat. Microbiol.">
        <title>Global analysis of biosynthetic gene clusters reveals vast potential of secondary metabolite production in Penicillium species.</title>
        <authorList>
            <person name="Nielsen J.C."/>
            <person name="Grijseels S."/>
            <person name="Prigent S."/>
            <person name="Ji B."/>
            <person name="Dainat J."/>
            <person name="Nielsen K.F."/>
            <person name="Frisvad J.C."/>
            <person name="Workman M."/>
            <person name="Nielsen J."/>
        </authorList>
    </citation>
    <scope>NUCLEOTIDE SEQUENCE [LARGE SCALE GENOMIC DNA]</scope>
    <source>
        <strain evidence="3">IBT 14082</strain>
    </source>
</reference>
<evidence type="ECO:0000313" key="3">
    <source>
        <dbReference type="Proteomes" id="UP000191342"/>
    </source>
</evidence>
<accession>A0A1V6SH59</accession>
<dbReference type="STRING" id="254877.A0A1V6SH59"/>
<proteinExistence type="predicted"/>
<dbReference type="Gene3D" id="3.30.465.10">
    <property type="match status" value="1"/>
</dbReference>
<sequence>MINWDAINEAAGFGLVTEFCAKGQKHDMWAASVRSIDAKTHINFFNKLVQFWNDYPSASGSAWHVEYFPIQAVTAIADDSTAYPHRRISAHEMFTFSFTDSSIGDKVDNFGLSAVNAFNATSGFDDLHIYVSYAHGTEELNAMYGAEKLPRLLKLKKMWDPKGLFSYNNGLPH</sequence>
<protein>
    <recommendedName>
        <fullName evidence="1">Berberine/berberine-like domain-containing protein</fullName>
    </recommendedName>
</protein>
<evidence type="ECO:0000259" key="1">
    <source>
        <dbReference type="Pfam" id="PF08031"/>
    </source>
</evidence>
<dbReference type="GO" id="GO:0050660">
    <property type="term" value="F:flavin adenine dinucleotide binding"/>
    <property type="evidence" value="ECO:0007669"/>
    <property type="project" value="InterPro"/>
</dbReference>
<comment type="caution">
    <text evidence="2">The sequence shown here is derived from an EMBL/GenBank/DDBJ whole genome shotgun (WGS) entry which is preliminary data.</text>
</comment>
<dbReference type="GO" id="GO:0016491">
    <property type="term" value="F:oxidoreductase activity"/>
    <property type="evidence" value="ECO:0007669"/>
    <property type="project" value="InterPro"/>
</dbReference>
<dbReference type="InterPro" id="IPR012951">
    <property type="entry name" value="BBE"/>
</dbReference>
<dbReference type="InterPro" id="IPR016169">
    <property type="entry name" value="FAD-bd_PCMH_sub2"/>
</dbReference>
<keyword evidence="3" id="KW-1185">Reference proteome</keyword>
<dbReference type="AlphaFoldDB" id="A0A1V6SH59"/>
<dbReference type="OrthoDB" id="415825at2759"/>
<dbReference type="EMBL" id="MLQL01000054">
    <property type="protein sequence ID" value="OQE13110.1"/>
    <property type="molecule type" value="Genomic_DNA"/>
</dbReference>